<organism evidence="2 3">
    <name type="scientific">Eutypa lata (strain UCR-EL1)</name>
    <name type="common">Grapevine dieback disease fungus</name>
    <name type="synonym">Eutypa armeniacae</name>
    <dbReference type="NCBI Taxonomy" id="1287681"/>
    <lineage>
        <taxon>Eukaryota</taxon>
        <taxon>Fungi</taxon>
        <taxon>Dikarya</taxon>
        <taxon>Ascomycota</taxon>
        <taxon>Pezizomycotina</taxon>
        <taxon>Sordariomycetes</taxon>
        <taxon>Xylariomycetidae</taxon>
        <taxon>Xylariales</taxon>
        <taxon>Diatrypaceae</taxon>
        <taxon>Eutypa</taxon>
    </lineage>
</organism>
<dbReference type="KEGG" id="ela:UCREL1_7617"/>
<dbReference type="EMBL" id="KB706874">
    <property type="protein sequence ID" value="EMR65405.1"/>
    <property type="molecule type" value="Genomic_DNA"/>
</dbReference>
<dbReference type="HOGENOM" id="CLU_035063_0_0_1"/>
<feature type="domain" description="Xylose isomerase-like TIM barrel" evidence="1">
    <location>
        <begin position="26"/>
        <end position="326"/>
    </location>
</feature>
<accession>M7TFB4</accession>
<sequence>MRCRLAITSMSLGRIQAGHSLAHRLDMAHKYGYRGIELFYDDLLSIVTELGLGETTSHTNQLLAARVVRDMCAARNISILTLQPFANYEGLVDRAAHAQRLAELQALWFPLAHALGTDIIQIPSSYLPPDQVSGDIDLIARDLREVADLGLGQQPPVRFVYESLGWGTRVDRWEQCWEAVKRVDRPNFGICLDTFNIACAIYADPTSPTGRTPRAEREVRESMQRLVAQVDVRKVFYVQIVDAERLDEPLVEGHRFHAAGLPPRMSWSRNCRLFYGEHDRGAYLPILPMALAIFRGLGFEGWVSLELFNRRMNDTDPVVPEELASRGARSWAKLIRDVGLNTEKEDMVMSVASL</sequence>
<dbReference type="eggNOG" id="ENOG502S1RE">
    <property type="taxonomic scope" value="Eukaryota"/>
</dbReference>
<evidence type="ECO:0000313" key="3">
    <source>
        <dbReference type="Proteomes" id="UP000012174"/>
    </source>
</evidence>
<name>M7TFB4_EUTLA</name>
<protein>
    <submittedName>
        <fullName evidence="2">Putative 3-dehydroshikimate dehydratase protein</fullName>
    </submittedName>
</protein>
<dbReference type="PANTHER" id="PTHR12110">
    <property type="entry name" value="HYDROXYPYRUVATE ISOMERASE"/>
    <property type="match status" value="1"/>
</dbReference>
<dbReference type="SUPFAM" id="SSF51658">
    <property type="entry name" value="Xylose isomerase-like"/>
    <property type="match status" value="1"/>
</dbReference>
<dbReference type="Gene3D" id="3.20.20.150">
    <property type="entry name" value="Divalent-metal-dependent TIM barrel enzymes"/>
    <property type="match status" value="1"/>
</dbReference>
<evidence type="ECO:0000259" key="1">
    <source>
        <dbReference type="Pfam" id="PF01261"/>
    </source>
</evidence>
<dbReference type="PANTHER" id="PTHR12110:SF21">
    <property type="entry name" value="XYLOSE ISOMERASE-LIKE TIM BARREL DOMAIN-CONTAINING PROTEIN"/>
    <property type="match status" value="1"/>
</dbReference>
<dbReference type="Proteomes" id="UP000012174">
    <property type="component" value="Unassembled WGS sequence"/>
</dbReference>
<keyword evidence="3" id="KW-1185">Reference proteome</keyword>
<dbReference type="STRING" id="1287681.M7TFB4"/>
<dbReference type="InterPro" id="IPR013022">
    <property type="entry name" value="Xyl_isomerase-like_TIM-brl"/>
</dbReference>
<dbReference type="InterPro" id="IPR050312">
    <property type="entry name" value="IolE/XylAMocC-like"/>
</dbReference>
<dbReference type="OMA" id="HPFYNAE"/>
<gene>
    <name evidence="2" type="ORF">UCREL1_7617</name>
</gene>
<dbReference type="InterPro" id="IPR036237">
    <property type="entry name" value="Xyl_isomerase-like_sf"/>
</dbReference>
<dbReference type="OrthoDB" id="5360893at2759"/>
<reference evidence="3" key="1">
    <citation type="journal article" date="2013" name="Genome Announc.">
        <title>Draft genome sequence of the grapevine dieback fungus Eutypa lata UCR-EL1.</title>
        <authorList>
            <person name="Blanco-Ulate B."/>
            <person name="Rolshausen P.E."/>
            <person name="Cantu D."/>
        </authorList>
    </citation>
    <scope>NUCLEOTIDE SEQUENCE [LARGE SCALE GENOMIC DNA]</scope>
    <source>
        <strain evidence="3">UCR-EL1</strain>
    </source>
</reference>
<proteinExistence type="predicted"/>
<dbReference type="Pfam" id="PF01261">
    <property type="entry name" value="AP_endonuc_2"/>
    <property type="match status" value="1"/>
</dbReference>
<evidence type="ECO:0000313" key="2">
    <source>
        <dbReference type="EMBL" id="EMR65405.1"/>
    </source>
</evidence>
<dbReference type="AlphaFoldDB" id="M7TFB4"/>